<organism evidence="1">
    <name type="scientific">marine sediment metagenome</name>
    <dbReference type="NCBI Taxonomy" id="412755"/>
    <lineage>
        <taxon>unclassified sequences</taxon>
        <taxon>metagenomes</taxon>
        <taxon>ecological metagenomes</taxon>
    </lineage>
</organism>
<dbReference type="Gene3D" id="2.60.120.260">
    <property type="entry name" value="Galactose-binding domain-like"/>
    <property type="match status" value="1"/>
</dbReference>
<protein>
    <submittedName>
        <fullName evidence="1">Uncharacterized protein</fullName>
    </submittedName>
</protein>
<dbReference type="SUPFAM" id="SSF49785">
    <property type="entry name" value="Galactose-binding domain-like"/>
    <property type="match status" value="1"/>
</dbReference>
<dbReference type="InterPro" id="IPR008979">
    <property type="entry name" value="Galactose-bd-like_sf"/>
</dbReference>
<reference evidence="1" key="1">
    <citation type="journal article" date="2015" name="Nature">
        <title>Complex archaea that bridge the gap between prokaryotes and eukaryotes.</title>
        <authorList>
            <person name="Spang A."/>
            <person name="Saw J.H."/>
            <person name="Jorgensen S.L."/>
            <person name="Zaremba-Niedzwiedzka K."/>
            <person name="Martijn J."/>
            <person name="Lind A.E."/>
            <person name="van Eijk R."/>
            <person name="Schleper C."/>
            <person name="Guy L."/>
            <person name="Ettema T.J."/>
        </authorList>
    </citation>
    <scope>NUCLEOTIDE SEQUENCE</scope>
</reference>
<accession>A0A0F9P443</accession>
<proteinExistence type="predicted"/>
<comment type="caution">
    <text evidence="1">The sequence shown here is derived from an EMBL/GenBank/DDBJ whole genome shotgun (WGS) entry which is preliminary data.</text>
</comment>
<name>A0A0F9P443_9ZZZZ</name>
<gene>
    <name evidence="1" type="ORF">LCGC14_0873030</name>
</gene>
<evidence type="ECO:0000313" key="1">
    <source>
        <dbReference type="EMBL" id="KKN26610.1"/>
    </source>
</evidence>
<dbReference type="AlphaFoldDB" id="A0A0F9P443"/>
<dbReference type="EMBL" id="LAZR01002706">
    <property type="protein sequence ID" value="KKN26610.1"/>
    <property type="molecule type" value="Genomic_DNA"/>
</dbReference>
<sequence length="423" mass="43207">MIALDNGDKIRGDASAATVVDYTLHGLDNNAIKQLADGQLANTIDDLYTADSADVVSAIILVNTDSSARTVNLYLTPSGGTARRLIPKDTSLGVGFCLITDGSKMGVYDASGNLQQTVTIVAHALGGSSHDADTLSDLNSKISDATLVDTASIVLKALFDANTILAANSDDMPAALAVAASRILGRKAAGNIAAMTVAELLTLINVAAGADVTGSNAPQAHEASHVSGGSDDIDAALNPAAVALTTRGDVLFHDASGLARLAKGTDGQFLKIGANDPVWADVAAGAGEGHVTISLIAYSSIGQGTWTIGVDTGRIGNLVVQNTTTDDGDNISYKVYLATGTYTLYFLYGTGSDGGIIDFYIDAVEVASVDTYSGSGSSNNVLTQVSIVVTDGLKTLKLDVDGKNGSSSGYKAAFSSLILYRTA</sequence>